<sequence length="1145" mass="127483">MFGFGNSDNTDESTSTDGEAKGATDSSASNSAPTVNFADEFDDDMVREVQAGALDEPEQPESDYLPDGHAYQVRVTEREYAGGEQVKSETVSNGPIAGKDAREVWESAQYNSEKEFWFGYDETGHGGFAAAPIRHEAMRKHVWISGTTGSGKTTFLQNKAVHHAFAGHGFCHVDPKADGDTIDLLRSLPSHRLKDVVFLEPGSSDFDRNIGINMLDMPPLDDEMEREKEIESRLQNLTAIFHNDDYWGPTMAAVTESMGRAMLKHNAEVAADPAADPSEKYSIIDMFFILLNQERREEFAADVSDPYVSEFLESIAEMEDEKLWPLLKRIKRWVENGVVRKIIAERDSSIDWDQIVDEGKILLVRIPVDNEDVHQMITLTVLRNLWSAKKRQVRDPDRDKEPYFLHLDEFEKVANDNLAMEDMLVRARSFWLSVTIGTQYPGQIGESHPKTLRAMDNNCNTILSMRTPGREDANILMSNYDGYDNSDLQSLDAFRTWTKVLLEGGKEGDPINVKTFPPYPPLWDEQQAQQAIEHSLQQYGTPTLSEQQIRNELKFGHIGDLVNPAAAMDGEAPEEMATDAEMVLEMVPEDVFLEAIYAAQVQHADTETAVPKSLVEDELEKRVGDVGFSSEISNAFESNNMVKREGKVDGELAVSLTDHGLNTVLSHDTGSSASGGGDDHRRILNESYQVFTKLGALTSLPTQEGDELPDGVADLPRDPMDEADTVAEANEIREQMIEDYPQLWELSNGRDISIEAETSTIKKPQQTLTNLRKAIEAGRTCIFTCKDATSDDTESHGITYWPKRGEKVIYDTDGQTVDYSTITCVSETFDTGERVFYNKTNKLRFDSGNRIAVAPDHDDHQSLVWREQGNVVAVVSKRSGSEDKTITQFSDPELAVDPPVETTLHREKVNDKWVVKTGEGDDAEVEDVYDELDALQEDYIDLYEPFIPEVEFPRPVEDDDFTFMVFPDDDNQDHDEPVIVEHGRATKLSEYVEDDVEAVETNTQSPDTEDRAPESSEEPSDPTPTPESSPDPAESSTQTPPSEATINPHELTDELDSIDLGILKTWASGTALPRGDGFEKFVDAVENVTPAAADYLDQPEDIPTVMGVGTAGSSQSPNRSSDNGDDTETDDEVGDSDGKEDRWLA</sequence>
<feature type="region of interest" description="Disordered" evidence="1">
    <location>
        <begin position="1094"/>
        <end position="1145"/>
    </location>
</feature>
<feature type="region of interest" description="Disordered" evidence="1">
    <location>
        <begin position="1"/>
        <end position="66"/>
    </location>
</feature>
<evidence type="ECO:0000256" key="1">
    <source>
        <dbReference type="SAM" id="MobiDB-lite"/>
    </source>
</evidence>
<feature type="compositionally biased region" description="Acidic residues" evidence="1">
    <location>
        <begin position="1123"/>
        <end position="1135"/>
    </location>
</feature>
<dbReference type="RefSeq" id="WP_120102761.1">
    <property type="nucleotide sequence ID" value="NZ_QKNY01000010.1"/>
</dbReference>
<dbReference type="PANTHER" id="PTHR30121">
    <property type="entry name" value="UNCHARACTERIZED PROTEIN YJGR-RELATED"/>
    <property type="match status" value="1"/>
</dbReference>
<feature type="region of interest" description="Disordered" evidence="1">
    <location>
        <begin position="982"/>
        <end position="1053"/>
    </location>
</feature>
<evidence type="ECO:0000313" key="3">
    <source>
        <dbReference type="Proteomes" id="UP000276588"/>
    </source>
</evidence>
<dbReference type="Gene3D" id="3.40.50.300">
    <property type="entry name" value="P-loop containing nucleotide triphosphate hydrolases"/>
    <property type="match status" value="2"/>
</dbReference>
<feature type="compositionally biased region" description="Polar residues" evidence="1">
    <location>
        <begin position="1"/>
        <end position="17"/>
    </location>
</feature>
<organism evidence="2 3">
    <name type="scientific">Halonotius aquaticus</name>
    <dbReference type="NCBI Taxonomy" id="2216978"/>
    <lineage>
        <taxon>Archaea</taxon>
        <taxon>Methanobacteriati</taxon>
        <taxon>Methanobacteriota</taxon>
        <taxon>Stenosarchaea group</taxon>
        <taxon>Halobacteria</taxon>
        <taxon>Halobacteriales</taxon>
        <taxon>Haloferacaceae</taxon>
        <taxon>Halonotius</taxon>
    </lineage>
</organism>
<feature type="compositionally biased region" description="Basic and acidic residues" evidence="1">
    <location>
        <begin position="1136"/>
        <end position="1145"/>
    </location>
</feature>
<feature type="compositionally biased region" description="Polar residues" evidence="1">
    <location>
        <begin position="24"/>
        <end position="34"/>
    </location>
</feature>
<evidence type="ECO:0000313" key="2">
    <source>
        <dbReference type="EMBL" id="RJX43115.1"/>
    </source>
</evidence>
<proteinExistence type="predicted"/>
<dbReference type="AlphaFoldDB" id="A0A3A6PNF6"/>
<name>A0A3A6PNF6_9EURY</name>
<dbReference type="Proteomes" id="UP000276588">
    <property type="component" value="Unassembled WGS sequence"/>
</dbReference>
<dbReference type="PANTHER" id="PTHR30121:SF6">
    <property type="entry name" value="SLR6007 PROTEIN"/>
    <property type="match status" value="1"/>
</dbReference>
<reference evidence="2 3" key="1">
    <citation type="submission" date="2018-06" db="EMBL/GenBank/DDBJ databases">
        <title>Halonotius sp. F13-13 a new haloarchaeeon isolated from a solar saltern from Isla Cristina, Huelva, Spain.</title>
        <authorList>
            <person name="Duran-Viseras A."/>
            <person name="Sanchez-Porro C."/>
            <person name="Ventosa A."/>
        </authorList>
    </citation>
    <scope>NUCLEOTIDE SEQUENCE [LARGE SCALE GENOMIC DNA]</scope>
    <source>
        <strain evidence="2 3">F13-13</strain>
    </source>
</reference>
<comment type="caution">
    <text evidence="2">The sequence shown here is derived from an EMBL/GenBank/DDBJ whole genome shotgun (WGS) entry which is preliminary data.</text>
</comment>
<dbReference type="InterPro" id="IPR051162">
    <property type="entry name" value="T4SS_component"/>
</dbReference>
<dbReference type="CDD" id="cd01127">
    <property type="entry name" value="TrwB_TraG_TraD_VirD4"/>
    <property type="match status" value="1"/>
</dbReference>
<dbReference type="InterPro" id="IPR027417">
    <property type="entry name" value="P-loop_NTPase"/>
</dbReference>
<dbReference type="OrthoDB" id="214394at2157"/>
<protein>
    <submittedName>
        <fullName evidence="2">Type IV secretion system protein VirD4</fullName>
    </submittedName>
</protein>
<accession>A0A3A6PNF6</accession>
<dbReference type="EMBL" id="QKNY01000010">
    <property type="protein sequence ID" value="RJX43115.1"/>
    <property type="molecule type" value="Genomic_DNA"/>
</dbReference>
<dbReference type="SUPFAM" id="SSF52540">
    <property type="entry name" value="P-loop containing nucleoside triphosphate hydrolases"/>
    <property type="match status" value="1"/>
</dbReference>
<keyword evidence="3" id="KW-1185">Reference proteome</keyword>
<gene>
    <name evidence="2" type="ORF">DM826_07355</name>
</gene>